<proteinExistence type="inferred from homology"/>
<protein>
    <recommendedName>
        <fullName evidence="1">Ubiquinone biosynthesis accessory factor UbiK</fullName>
    </recommendedName>
</protein>
<keyword evidence="1" id="KW-0831">Ubiquinone biosynthesis</keyword>
<name>A0ABT1XIS7_9BURK</name>
<keyword evidence="1" id="KW-0963">Cytoplasm</keyword>
<keyword evidence="3" id="KW-1185">Reference proteome</keyword>
<dbReference type="Pfam" id="PF04380">
    <property type="entry name" value="BMFP"/>
    <property type="match status" value="1"/>
</dbReference>
<dbReference type="InterPro" id="IPR007475">
    <property type="entry name" value="UbiK"/>
</dbReference>
<dbReference type="EMBL" id="JANKHG010000018">
    <property type="protein sequence ID" value="MCR2747191.1"/>
    <property type="molecule type" value="Genomic_DNA"/>
</dbReference>
<feature type="coiled-coil region" evidence="1">
    <location>
        <begin position="48"/>
        <end position="75"/>
    </location>
</feature>
<dbReference type="RefSeq" id="WP_257512416.1">
    <property type="nucleotide sequence ID" value="NZ_JANKHG010000018.1"/>
</dbReference>
<sequence length="76" mass="8690">MANTPFDAIASKVSDLLNAKGLQNLENPVTQLIRQGLQDMDFVSLEDFEIQREVLNRLREKVHALELRVAELEKRA</sequence>
<comment type="subcellular location">
    <subcellularLocation>
        <location evidence="1">Cytoplasm</location>
    </subcellularLocation>
</comment>
<comment type="function">
    <text evidence="1">Required for efficient ubiquinone (coenzyme Q) biosynthesis. UbiK is probably an accessory factor of Ubi enzymes and facilitates ubiquinone biosynthesis by acting as an assembly factor, a targeting factor, or both.</text>
</comment>
<evidence type="ECO:0000313" key="3">
    <source>
        <dbReference type="Proteomes" id="UP001165267"/>
    </source>
</evidence>
<accession>A0ABT1XIS7</accession>
<dbReference type="PANTHER" id="PTHR38040:SF1">
    <property type="entry name" value="UBIQUINONE BIOSYNTHESIS ACCESSORY FACTOR UBIK"/>
    <property type="match status" value="1"/>
</dbReference>
<comment type="similarity">
    <text evidence="1">Belongs to the UbiK family.</text>
</comment>
<reference evidence="2" key="1">
    <citation type="submission" date="2022-07" db="EMBL/GenBank/DDBJ databases">
        <authorList>
            <person name="Xamxidin M."/>
        </authorList>
    </citation>
    <scope>NUCLEOTIDE SEQUENCE</scope>
    <source>
        <strain evidence="2">YS8-69</strain>
    </source>
</reference>
<organism evidence="2 3">
    <name type="scientific">Limnobacter parvus</name>
    <dbReference type="NCBI Taxonomy" id="2939690"/>
    <lineage>
        <taxon>Bacteria</taxon>
        <taxon>Pseudomonadati</taxon>
        <taxon>Pseudomonadota</taxon>
        <taxon>Betaproteobacteria</taxon>
        <taxon>Burkholderiales</taxon>
        <taxon>Burkholderiaceae</taxon>
        <taxon>Limnobacter</taxon>
    </lineage>
</organism>
<dbReference type="Proteomes" id="UP001165267">
    <property type="component" value="Unassembled WGS sequence"/>
</dbReference>
<evidence type="ECO:0000256" key="1">
    <source>
        <dbReference type="HAMAP-Rule" id="MF_02216"/>
    </source>
</evidence>
<keyword evidence="1" id="KW-0175">Coiled coil</keyword>
<comment type="caution">
    <text evidence="2">The sequence shown here is derived from an EMBL/GenBank/DDBJ whole genome shotgun (WGS) entry which is preliminary data.</text>
</comment>
<gene>
    <name evidence="1" type="primary">ubiK</name>
    <name evidence="2" type="ORF">NSP04_11080</name>
</gene>
<comment type="pathway">
    <text evidence="1">Cofactor biosynthesis; ubiquinone biosynthesis.</text>
</comment>
<evidence type="ECO:0000313" key="2">
    <source>
        <dbReference type="EMBL" id="MCR2747191.1"/>
    </source>
</evidence>
<dbReference type="PANTHER" id="PTHR38040">
    <property type="entry name" value="UBIQUINONE BIOSYNTHESIS ACCESSORY FACTOR UBIK"/>
    <property type="match status" value="1"/>
</dbReference>
<dbReference type="HAMAP" id="MF_02216">
    <property type="entry name" value="UbiK"/>
    <property type="match status" value="1"/>
</dbReference>